<feature type="domain" description="Lipid/polyisoprenoid-binding YceI-like" evidence="2">
    <location>
        <begin position="27"/>
        <end position="192"/>
    </location>
</feature>
<dbReference type="EMBL" id="PYAL01000003">
    <property type="protein sequence ID" value="RXN90245.1"/>
    <property type="molecule type" value="Genomic_DNA"/>
</dbReference>
<keyword evidence="4" id="KW-1185">Reference proteome</keyword>
<dbReference type="InterPro" id="IPR007372">
    <property type="entry name" value="Lipid/polyisoprenoid-bd_YceI"/>
</dbReference>
<evidence type="ECO:0000259" key="2">
    <source>
        <dbReference type="SMART" id="SM00867"/>
    </source>
</evidence>
<protein>
    <submittedName>
        <fullName evidence="3">Polyisoprenoid-binding protein</fullName>
    </submittedName>
</protein>
<dbReference type="RefSeq" id="WP_129150681.1">
    <property type="nucleotide sequence ID" value="NZ_JBHSDO010000014.1"/>
</dbReference>
<dbReference type="PANTHER" id="PTHR34406">
    <property type="entry name" value="PROTEIN YCEI"/>
    <property type="match status" value="1"/>
</dbReference>
<organism evidence="3 4">
    <name type="scientific">Achromobacter aloeverae</name>
    <dbReference type="NCBI Taxonomy" id="1750518"/>
    <lineage>
        <taxon>Bacteria</taxon>
        <taxon>Pseudomonadati</taxon>
        <taxon>Pseudomonadota</taxon>
        <taxon>Betaproteobacteria</taxon>
        <taxon>Burkholderiales</taxon>
        <taxon>Alcaligenaceae</taxon>
        <taxon>Achromobacter</taxon>
    </lineage>
</organism>
<gene>
    <name evidence="3" type="ORF">C7R54_12040</name>
</gene>
<proteinExistence type="predicted"/>
<dbReference type="AlphaFoldDB" id="A0A4Q1HKW1"/>
<comment type="caution">
    <text evidence="3">The sequence shown here is derived from an EMBL/GenBank/DDBJ whole genome shotgun (WGS) entry which is preliminary data.</text>
</comment>
<keyword evidence="1" id="KW-0732">Signal</keyword>
<dbReference type="PANTHER" id="PTHR34406:SF2">
    <property type="entry name" value="PERIPLASMIC PROTEIN"/>
    <property type="match status" value="1"/>
</dbReference>
<dbReference type="Gene3D" id="2.40.128.110">
    <property type="entry name" value="Lipid/polyisoprenoid-binding, YceI-like"/>
    <property type="match status" value="1"/>
</dbReference>
<evidence type="ECO:0000313" key="4">
    <source>
        <dbReference type="Proteomes" id="UP000290849"/>
    </source>
</evidence>
<dbReference type="Pfam" id="PF04264">
    <property type="entry name" value="YceI"/>
    <property type="match status" value="1"/>
</dbReference>
<accession>A0A4Q1HKW1</accession>
<feature type="signal peptide" evidence="1">
    <location>
        <begin position="1"/>
        <end position="23"/>
    </location>
</feature>
<sequence>MHIPKLPMAAAIAALSLSGAALAEPVTYQLDPDHTYPSFEADHFGGASIWRGKFDKTRGTVVLDAQAGTGSVEVTVDLSSVNTGHAKLDEELRSGQFFDVRKYPVATYKSTQVHFKDGKPVQVDGAFTLHGVTRPLTLQLLSFKCYQNPIAKKEVCGTEATATFDRDDYGVSSGKEYGFFMKTTLHIQAEGVRQ</sequence>
<evidence type="ECO:0000256" key="1">
    <source>
        <dbReference type="SAM" id="SignalP"/>
    </source>
</evidence>
<name>A0A4Q1HKW1_9BURK</name>
<reference evidence="3 4" key="1">
    <citation type="journal article" date="2017" name="Int. J. Syst. Evol. Microbiol.">
        <title>Achromobacter aloeverae sp. nov., isolated from the root of Aloe vera (L.) Burm.f.</title>
        <authorList>
            <person name="Kuncharoen N."/>
            <person name="Muramatsu Y."/>
            <person name="Shibata C."/>
            <person name="Kamakura Y."/>
            <person name="Nakagawa Y."/>
            <person name="Tanasupawat S."/>
        </authorList>
    </citation>
    <scope>NUCLEOTIDE SEQUENCE [LARGE SCALE GENOMIC DNA]</scope>
    <source>
        <strain evidence="3 4">AVA-1</strain>
    </source>
</reference>
<dbReference type="Proteomes" id="UP000290849">
    <property type="component" value="Unassembled WGS sequence"/>
</dbReference>
<dbReference type="SMART" id="SM00867">
    <property type="entry name" value="YceI"/>
    <property type="match status" value="1"/>
</dbReference>
<dbReference type="OrthoDB" id="9811006at2"/>
<dbReference type="InterPro" id="IPR036761">
    <property type="entry name" value="TTHA0802/YceI-like_sf"/>
</dbReference>
<feature type="chain" id="PRO_5020223525" evidence="1">
    <location>
        <begin position="24"/>
        <end position="194"/>
    </location>
</feature>
<dbReference type="SUPFAM" id="SSF101874">
    <property type="entry name" value="YceI-like"/>
    <property type="match status" value="1"/>
</dbReference>
<evidence type="ECO:0000313" key="3">
    <source>
        <dbReference type="EMBL" id="RXN90245.1"/>
    </source>
</evidence>